<dbReference type="RefSeq" id="WP_111653563.1">
    <property type="nucleotide sequence ID" value="NZ_JACHWI010000012.1"/>
</dbReference>
<keyword evidence="7" id="KW-1185">Reference proteome</keyword>
<evidence type="ECO:0000259" key="5">
    <source>
        <dbReference type="Pfam" id="PF18085"/>
    </source>
</evidence>
<dbReference type="OrthoDB" id="3787729at2"/>
<evidence type="ECO:0000256" key="4">
    <source>
        <dbReference type="ARBA" id="ARBA00022840"/>
    </source>
</evidence>
<keyword evidence="1" id="KW-0808">Transferase</keyword>
<name>A0A327Z0X2_9ACTN</name>
<proteinExistence type="predicted"/>
<dbReference type="AlphaFoldDB" id="A0A327Z0X2"/>
<dbReference type="Proteomes" id="UP000249341">
    <property type="component" value="Unassembled WGS sequence"/>
</dbReference>
<protein>
    <recommendedName>
        <fullName evidence="5">Maltokinase N-terminal cap domain-containing protein</fullName>
    </recommendedName>
</protein>
<accession>A0A327Z0X2</accession>
<dbReference type="GO" id="GO:0016301">
    <property type="term" value="F:kinase activity"/>
    <property type="evidence" value="ECO:0007669"/>
    <property type="project" value="UniProtKB-KW"/>
</dbReference>
<sequence>MALLHKAQITPSKLELLAAWLPTRPWYDGEGPLSRVAAARFDDPAGEVGVETMLVRAGDGPVLHVPLTYRGAPLDGAEEHLIGVTEHSVLGKRWVYDGTGDPVYVATLVEVIRSAGSEAVEEIESDGARVTREVDLTLTGSGAEVAPATAITGHADGDPTVIATDALTLNVNRVPLIAVDPADRGVLSGCWSGQETPAVLVHLR</sequence>
<organism evidence="6 7">
    <name type="scientific">Actinoplanes lutulentus</name>
    <dbReference type="NCBI Taxonomy" id="1287878"/>
    <lineage>
        <taxon>Bacteria</taxon>
        <taxon>Bacillati</taxon>
        <taxon>Actinomycetota</taxon>
        <taxon>Actinomycetes</taxon>
        <taxon>Micromonosporales</taxon>
        <taxon>Micromonosporaceae</taxon>
        <taxon>Actinoplanes</taxon>
    </lineage>
</organism>
<dbReference type="EMBL" id="QLMJ01000021">
    <property type="protein sequence ID" value="RAK27932.1"/>
    <property type="molecule type" value="Genomic_DNA"/>
</dbReference>
<dbReference type="Pfam" id="PF18085">
    <property type="entry name" value="Mak_N_cap"/>
    <property type="match status" value="1"/>
</dbReference>
<keyword evidence="4" id="KW-0067">ATP-binding</keyword>
<feature type="domain" description="Maltokinase N-terminal cap" evidence="5">
    <location>
        <begin position="20"/>
        <end position="101"/>
    </location>
</feature>
<reference evidence="6 7" key="1">
    <citation type="submission" date="2018-06" db="EMBL/GenBank/DDBJ databases">
        <title>Genomic Encyclopedia of Type Strains, Phase III (KMG-III): the genomes of soil and plant-associated and newly described type strains.</title>
        <authorList>
            <person name="Whitman W."/>
        </authorList>
    </citation>
    <scope>NUCLEOTIDE SEQUENCE [LARGE SCALE GENOMIC DNA]</scope>
    <source>
        <strain evidence="6 7">CGMCC 4.7090</strain>
    </source>
</reference>
<evidence type="ECO:0000256" key="1">
    <source>
        <dbReference type="ARBA" id="ARBA00022679"/>
    </source>
</evidence>
<keyword evidence="3" id="KW-0418">Kinase</keyword>
<keyword evidence="2" id="KW-0547">Nucleotide-binding</keyword>
<evidence type="ECO:0000313" key="6">
    <source>
        <dbReference type="EMBL" id="RAK27932.1"/>
    </source>
</evidence>
<comment type="caution">
    <text evidence="6">The sequence shown here is derived from an EMBL/GenBank/DDBJ whole genome shotgun (WGS) entry which is preliminary data.</text>
</comment>
<evidence type="ECO:0000313" key="7">
    <source>
        <dbReference type="Proteomes" id="UP000249341"/>
    </source>
</evidence>
<evidence type="ECO:0000256" key="3">
    <source>
        <dbReference type="ARBA" id="ARBA00022777"/>
    </source>
</evidence>
<dbReference type="InterPro" id="IPR040999">
    <property type="entry name" value="Mak_N_cap"/>
</dbReference>
<dbReference type="GO" id="GO:0005524">
    <property type="term" value="F:ATP binding"/>
    <property type="evidence" value="ECO:0007669"/>
    <property type="project" value="UniProtKB-KW"/>
</dbReference>
<evidence type="ECO:0000256" key="2">
    <source>
        <dbReference type="ARBA" id="ARBA00022741"/>
    </source>
</evidence>
<dbReference type="NCBIfam" id="NF047744">
    <property type="entry name" value="CG0192_rel"/>
    <property type="match status" value="1"/>
</dbReference>
<gene>
    <name evidence="6" type="ORF">B0I29_12128</name>
</gene>